<dbReference type="RefSeq" id="WP_007648785.1">
    <property type="nucleotide sequence ID" value="NZ_ANLA01000008.1"/>
</dbReference>
<dbReference type="eggNOG" id="COG2207">
    <property type="taxonomic scope" value="Bacteria"/>
</dbReference>
<dbReference type="GeneID" id="98641152"/>
<dbReference type="AlphaFoldDB" id="M7MJX7"/>
<keyword evidence="3" id="KW-0804">Transcription</keyword>
<dbReference type="InterPro" id="IPR009057">
    <property type="entry name" value="Homeodomain-like_sf"/>
</dbReference>
<dbReference type="Pfam" id="PF12833">
    <property type="entry name" value="HTH_18"/>
    <property type="match status" value="1"/>
</dbReference>
<evidence type="ECO:0000256" key="1">
    <source>
        <dbReference type="ARBA" id="ARBA00023015"/>
    </source>
</evidence>
<dbReference type="Gene3D" id="1.25.40.10">
    <property type="entry name" value="Tetratricopeptide repeat domain"/>
    <property type="match status" value="1"/>
</dbReference>
<feature type="repeat" description="TPR" evidence="4">
    <location>
        <begin position="299"/>
        <end position="332"/>
    </location>
</feature>
<dbReference type="GO" id="GO:0043565">
    <property type="term" value="F:sequence-specific DNA binding"/>
    <property type="evidence" value="ECO:0007669"/>
    <property type="project" value="InterPro"/>
</dbReference>
<comment type="caution">
    <text evidence="6">The sequence shown here is derived from an EMBL/GenBank/DDBJ whole genome shotgun (WGS) entry which is preliminary data.</text>
</comment>
<dbReference type="SUPFAM" id="SSF48452">
    <property type="entry name" value="TPR-like"/>
    <property type="match status" value="1"/>
</dbReference>
<dbReference type="PROSITE" id="PS01124">
    <property type="entry name" value="HTH_ARAC_FAMILY_2"/>
    <property type="match status" value="1"/>
</dbReference>
<evidence type="ECO:0000259" key="5">
    <source>
        <dbReference type="PROSITE" id="PS01124"/>
    </source>
</evidence>
<dbReference type="PANTHER" id="PTHR43280">
    <property type="entry name" value="ARAC-FAMILY TRANSCRIPTIONAL REGULATOR"/>
    <property type="match status" value="1"/>
</dbReference>
<dbReference type="eggNOG" id="COG0457">
    <property type="taxonomic scope" value="Bacteria"/>
</dbReference>
<keyword evidence="7" id="KW-1185">Reference proteome</keyword>
<dbReference type="SMART" id="SM00342">
    <property type="entry name" value="HTH_ARAC"/>
    <property type="match status" value="1"/>
</dbReference>
<dbReference type="InterPro" id="IPR011990">
    <property type="entry name" value="TPR-like_helical_dom_sf"/>
</dbReference>
<dbReference type="GO" id="GO:0003700">
    <property type="term" value="F:DNA-binding transcription factor activity"/>
    <property type="evidence" value="ECO:0007669"/>
    <property type="project" value="InterPro"/>
</dbReference>
<reference evidence="6 7" key="1">
    <citation type="submission" date="2012-12" db="EMBL/GenBank/DDBJ databases">
        <title>Genome assembly of Formosa sp. AK20.</title>
        <authorList>
            <person name="Kumar R."/>
            <person name="Khatri I."/>
            <person name="Vaidya B."/>
            <person name="Subramanian S."/>
            <person name="Pinnaka A."/>
        </authorList>
    </citation>
    <scope>NUCLEOTIDE SEQUENCE [LARGE SCALE GENOMIC DNA]</scope>
    <source>
        <strain evidence="6 7">AK20</strain>
    </source>
</reference>
<dbReference type="PANTHER" id="PTHR43280:SF2">
    <property type="entry name" value="HTH-TYPE TRANSCRIPTIONAL REGULATOR EXSA"/>
    <property type="match status" value="1"/>
</dbReference>
<evidence type="ECO:0000256" key="4">
    <source>
        <dbReference type="PROSITE-ProRule" id="PRU00339"/>
    </source>
</evidence>
<sequence length="591" mass="68420">MQKSSKSIAVLPFVNMSNDVNNEYFSDGITEEIINALTNIKELKVIARTSSFAFKGKQVDIRKVGKQLNVATILEGSVRKAMNRVRITAQLIDASDGTHYWSKNFDRELDDIFKLQDEISLLIANEVRNNFGHFDIQDHLVTEVTSSIEAYELFLKGRYYQLQWTPDALREAINYYNKAIEKDKNYAKAYYANLQCFGLLAAWGYMPYQEGIENAERNFLIAKELDTQLPEYPLSFVGKTFWGEWDFKSAYGYIEQVLAINPNHIDGLEAMAELFIAHGLFDQAENYARKLLDVDPLSANNHYTLAHIHYYQKDFKTALTHVNRALRIRPDLELAKHLQALCLLWLNKKEEFENATKNNPLYQLQTILFQVINENNQSLSETLIESWKDVDKERSQLAPYELFILANTAHKAEAFNLLKKYIEQRRGQIINYRQDPLLEPLKQFEDFVNLHTSNFSIDDVSELNVEKANNKLIIDPTEQIALKKKLVDYIEDETPYLDSQLNLKFVADALEIHPNKLSYLINEVMGVNFNEFINQYRLKHFKSIALKPELKHITILGLAYDSGFNSKSVFNTFFKKSEGVTPSKWVQLHSI</sequence>
<evidence type="ECO:0000256" key="3">
    <source>
        <dbReference type="ARBA" id="ARBA00023163"/>
    </source>
</evidence>
<dbReference type="Gene3D" id="3.40.50.10070">
    <property type="entry name" value="TolB, N-terminal domain"/>
    <property type="match status" value="1"/>
</dbReference>
<protein>
    <submittedName>
        <fullName evidence="6">Adenylate cyclase</fullName>
    </submittedName>
</protein>
<dbReference type="Pfam" id="PF12895">
    <property type="entry name" value="ANAPC3"/>
    <property type="match status" value="1"/>
</dbReference>
<evidence type="ECO:0000256" key="2">
    <source>
        <dbReference type="ARBA" id="ARBA00023125"/>
    </source>
</evidence>
<dbReference type="SUPFAM" id="SSF46689">
    <property type="entry name" value="Homeodomain-like"/>
    <property type="match status" value="1"/>
</dbReference>
<evidence type="ECO:0000313" key="6">
    <source>
        <dbReference type="EMBL" id="EMQ95366.1"/>
    </source>
</evidence>
<accession>M7MJX7</accession>
<dbReference type="SMART" id="SM00028">
    <property type="entry name" value="TPR"/>
    <property type="match status" value="4"/>
</dbReference>
<dbReference type="eggNOG" id="COG5616">
    <property type="taxonomic scope" value="Bacteria"/>
</dbReference>
<organism evidence="6 7">
    <name type="scientific">Xanthomarina gelatinilytica</name>
    <dbReference type="NCBI Taxonomy" id="1137281"/>
    <lineage>
        <taxon>Bacteria</taxon>
        <taxon>Pseudomonadati</taxon>
        <taxon>Bacteroidota</taxon>
        <taxon>Flavobacteriia</taxon>
        <taxon>Flavobacteriales</taxon>
        <taxon>Flavobacteriaceae</taxon>
        <taxon>Xanthomarina</taxon>
    </lineage>
</organism>
<evidence type="ECO:0000313" key="7">
    <source>
        <dbReference type="Proteomes" id="UP000012024"/>
    </source>
</evidence>
<dbReference type="Proteomes" id="UP000012024">
    <property type="component" value="Unassembled WGS sequence"/>
</dbReference>
<dbReference type="EMBL" id="ANLA01000008">
    <property type="protein sequence ID" value="EMQ95366.1"/>
    <property type="molecule type" value="Genomic_DNA"/>
</dbReference>
<dbReference type="Gene3D" id="1.10.10.60">
    <property type="entry name" value="Homeodomain-like"/>
    <property type="match status" value="2"/>
</dbReference>
<dbReference type="PROSITE" id="PS50005">
    <property type="entry name" value="TPR"/>
    <property type="match status" value="1"/>
</dbReference>
<name>M7MJX7_9FLAO</name>
<keyword evidence="4" id="KW-0802">TPR repeat</keyword>
<feature type="domain" description="HTH araC/xylS-type" evidence="5">
    <location>
        <begin position="484"/>
        <end position="588"/>
    </location>
</feature>
<dbReference type="InterPro" id="IPR019734">
    <property type="entry name" value="TPR_rpt"/>
</dbReference>
<keyword evidence="1" id="KW-0805">Transcription regulation</keyword>
<dbReference type="InterPro" id="IPR018060">
    <property type="entry name" value="HTH_AraC"/>
</dbReference>
<gene>
    <name evidence="6" type="ORF">D778_02668</name>
</gene>
<proteinExistence type="predicted"/>
<dbReference type="PATRIC" id="fig|1137281.3.peg.1257"/>
<keyword evidence="2" id="KW-0238">DNA-binding</keyword>